<keyword evidence="2" id="KW-0472">Membrane</keyword>
<reference evidence="4 5" key="1">
    <citation type="journal article" date="2016" name="Front. Microbiol.">
        <title>Genomic Resource of Rice Seed Associated Bacteria.</title>
        <authorList>
            <person name="Midha S."/>
            <person name="Bansal K."/>
            <person name="Sharma S."/>
            <person name="Kumar N."/>
            <person name="Patil P.P."/>
            <person name="Chaudhry V."/>
            <person name="Patil P.B."/>
        </authorList>
    </citation>
    <scope>NUCLEOTIDE SEQUENCE [LARGE SCALE GENOMIC DNA]</scope>
    <source>
        <strain evidence="4 5">NS184</strain>
    </source>
</reference>
<dbReference type="Pfam" id="PF07228">
    <property type="entry name" value="SpoIIE"/>
    <property type="match status" value="1"/>
</dbReference>
<evidence type="ECO:0000313" key="5">
    <source>
        <dbReference type="Proteomes" id="UP000078252"/>
    </source>
</evidence>
<dbReference type="InterPro" id="IPR052016">
    <property type="entry name" value="Bact_Sigma-Reg"/>
</dbReference>
<feature type="transmembrane region" description="Helical" evidence="2">
    <location>
        <begin position="34"/>
        <end position="54"/>
    </location>
</feature>
<dbReference type="PANTHER" id="PTHR43156">
    <property type="entry name" value="STAGE II SPORULATION PROTEIN E-RELATED"/>
    <property type="match status" value="1"/>
</dbReference>
<name>A0A175RTG4_9MICO</name>
<organism evidence="4 5">
    <name type="scientific">Curtobacterium luteum</name>
    <dbReference type="NCBI Taxonomy" id="33881"/>
    <lineage>
        <taxon>Bacteria</taxon>
        <taxon>Bacillati</taxon>
        <taxon>Actinomycetota</taxon>
        <taxon>Actinomycetes</taxon>
        <taxon>Micrococcales</taxon>
        <taxon>Microbacteriaceae</taxon>
        <taxon>Curtobacterium</taxon>
    </lineage>
</organism>
<comment type="caution">
    <text evidence="4">The sequence shown here is derived from an EMBL/GenBank/DDBJ whole genome shotgun (WGS) entry which is preliminary data.</text>
</comment>
<feature type="transmembrane region" description="Helical" evidence="2">
    <location>
        <begin position="134"/>
        <end position="151"/>
    </location>
</feature>
<proteinExistence type="predicted"/>
<dbReference type="GO" id="GO:0016791">
    <property type="term" value="F:phosphatase activity"/>
    <property type="evidence" value="ECO:0007669"/>
    <property type="project" value="TreeGrafter"/>
</dbReference>
<dbReference type="PATRIC" id="fig|33881.3.peg.2034"/>
<dbReference type="Gene3D" id="3.60.40.10">
    <property type="entry name" value="PPM-type phosphatase domain"/>
    <property type="match status" value="1"/>
</dbReference>
<dbReference type="RefSeq" id="WP_152998137.1">
    <property type="nucleotide sequence ID" value="NZ_LDQC01000044.1"/>
</dbReference>
<feature type="transmembrane region" description="Helical" evidence="2">
    <location>
        <begin position="85"/>
        <end position="105"/>
    </location>
</feature>
<dbReference type="InterPro" id="IPR036457">
    <property type="entry name" value="PPM-type-like_dom_sf"/>
</dbReference>
<evidence type="ECO:0000313" key="4">
    <source>
        <dbReference type="EMBL" id="KTR07006.1"/>
    </source>
</evidence>
<evidence type="ECO:0000259" key="3">
    <source>
        <dbReference type="SMART" id="SM00331"/>
    </source>
</evidence>
<dbReference type="STRING" id="33881.NS184_08535"/>
<dbReference type="SUPFAM" id="SSF81606">
    <property type="entry name" value="PP2C-like"/>
    <property type="match status" value="1"/>
</dbReference>
<dbReference type="OrthoDB" id="3197131at2"/>
<keyword evidence="1" id="KW-0378">Hydrolase</keyword>
<dbReference type="SMART" id="SM00331">
    <property type="entry name" value="PP2C_SIG"/>
    <property type="match status" value="1"/>
</dbReference>
<feature type="transmembrane region" description="Helical" evidence="2">
    <location>
        <begin position="163"/>
        <end position="182"/>
    </location>
</feature>
<feature type="domain" description="PPM-type phosphatase" evidence="3">
    <location>
        <begin position="223"/>
        <end position="430"/>
    </location>
</feature>
<evidence type="ECO:0000256" key="2">
    <source>
        <dbReference type="SAM" id="Phobius"/>
    </source>
</evidence>
<keyword evidence="2" id="KW-1133">Transmembrane helix</keyword>
<gene>
    <name evidence="4" type="ORF">NS184_08535</name>
</gene>
<protein>
    <recommendedName>
        <fullName evidence="3">PPM-type phosphatase domain-containing protein</fullName>
    </recommendedName>
</protein>
<feature type="transmembrane region" description="Helical" evidence="2">
    <location>
        <begin position="60"/>
        <end position="78"/>
    </location>
</feature>
<dbReference type="EMBL" id="LDQC01000044">
    <property type="protein sequence ID" value="KTR07006.1"/>
    <property type="molecule type" value="Genomic_DNA"/>
</dbReference>
<feature type="transmembrane region" description="Helical" evidence="2">
    <location>
        <begin position="111"/>
        <end position="127"/>
    </location>
</feature>
<keyword evidence="2" id="KW-0812">Transmembrane</keyword>
<dbReference type="Proteomes" id="UP000078252">
    <property type="component" value="Unassembled WGS sequence"/>
</dbReference>
<dbReference type="InterPro" id="IPR001932">
    <property type="entry name" value="PPM-type_phosphatase-like_dom"/>
</dbReference>
<dbReference type="AlphaFoldDB" id="A0A175RTG4"/>
<accession>A0A175RTG4</accession>
<evidence type="ECO:0000256" key="1">
    <source>
        <dbReference type="ARBA" id="ARBA00022801"/>
    </source>
</evidence>
<sequence length="436" mass="45339">MTQAPPRRTVRATDTGPIVLSGLRAAWEPLAKQALVTALIVGAAAASTLLPMWLTVTDATAMWTGAGLAVVLLGLTALMARSTRLARVEILVPLLDFVAIGLLRFGTGESRSVFLAIIILPVIWIAAGHGRWRVAVPLIGTVVTLLLPLLLAPGRVFPASEGVRLVIVVVTFGAAAAVVNELSRRSLLQLTAAQRSRRVAEAEVSQAAIVQRSLQPVDGNGLPSAIRVAGTCVPARSVGGDFYDWYPTPDGGMGFTLGDVMGKGVGAGMIAAAVRAVIRSSLGEPDPALAFRSTSAGLSTGSVDMVSAQFTTCFHGRISLDGSLRWVDAGHGLTLVRRAAGGSEFLRSAHLPLGVGSGWTSVETDLQPGDSVISVSDGVLDLFGGDLASLDRWQAFVDAREDVDRLVSDVTALAERGDRADDVTVVAVTWGGASKA</sequence>
<dbReference type="PANTHER" id="PTHR43156:SF2">
    <property type="entry name" value="STAGE II SPORULATION PROTEIN E"/>
    <property type="match status" value="1"/>
</dbReference>